<dbReference type="Gene3D" id="2.40.128.200">
    <property type="match status" value="1"/>
</dbReference>
<gene>
    <name evidence="6" type="ORF">F7D14_00095</name>
</gene>
<keyword evidence="1" id="KW-0732">Signal</keyword>
<reference evidence="6 7" key="1">
    <citation type="submission" date="2019-09" db="EMBL/GenBank/DDBJ databases">
        <title>Isolation and complete genome sequencing of Methylocystis species.</title>
        <authorList>
            <person name="Rumah B.L."/>
            <person name="Stead C.E."/>
            <person name="Stevens B.C."/>
            <person name="Minton N.P."/>
            <person name="Grosse-Honebrink A."/>
            <person name="Zhang Y."/>
        </authorList>
    </citation>
    <scope>NUCLEOTIDE SEQUENCE [LARGE SCALE GENOMIC DNA]</scope>
    <source>
        <strain evidence="6 7">BRCS2</strain>
    </source>
</reference>
<dbReference type="Pfam" id="PF09864">
    <property type="entry name" value="MliC"/>
    <property type="match status" value="1"/>
</dbReference>
<evidence type="ECO:0000313" key="7">
    <source>
        <dbReference type="Proteomes" id="UP000422569"/>
    </source>
</evidence>
<dbReference type="Proteomes" id="UP000422569">
    <property type="component" value="Chromosome"/>
</dbReference>
<dbReference type="EMBL" id="CP044331">
    <property type="protein sequence ID" value="QGM96055.1"/>
    <property type="molecule type" value="Genomic_DNA"/>
</dbReference>
<feature type="domain" description="C-type lysozyme inhibitor" evidence="5">
    <location>
        <begin position="153"/>
        <end position="214"/>
    </location>
</feature>
<evidence type="ECO:0000256" key="3">
    <source>
        <dbReference type="ARBA" id="ARBA00023139"/>
    </source>
</evidence>
<evidence type="ECO:0000256" key="1">
    <source>
        <dbReference type="ARBA" id="ARBA00022729"/>
    </source>
</evidence>
<dbReference type="InterPro" id="IPR036328">
    <property type="entry name" value="MliC_sf"/>
</dbReference>
<dbReference type="AlphaFoldDB" id="A0A6B8M192"/>
<sequence length="224" mass="23630">MLEKNTVVLQSAPASDPETSFMMRAALALLSIFLAAGSVLADPADCARASKAPVKFICEDPTLAALDKEVARLADLAATGSHVTSAQKRMLALSQASFRKTIAACRDAKLCLQRTLVERVFHLRQGYADVRTKDSEGISLGPFAAACAGFDGPLAVTFIKSDPALGFLAWRDKAAVLTQAVAASGARYAGTFGTGELQFWNKGKEATLDMPGKPTLTCEMQGDG</sequence>
<name>A0A6B8M192_9HYPH</name>
<evidence type="ECO:0000256" key="4">
    <source>
        <dbReference type="ARBA" id="ARBA00023288"/>
    </source>
</evidence>
<dbReference type="InterPro" id="IPR018660">
    <property type="entry name" value="MliC"/>
</dbReference>
<accession>A0A6B8M192</accession>
<proteinExistence type="predicted"/>
<dbReference type="KEGG" id="mpar:F7D14_00095"/>
<evidence type="ECO:0000259" key="5">
    <source>
        <dbReference type="Pfam" id="PF09864"/>
    </source>
</evidence>
<evidence type="ECO:0000313" key="6">
    <source>
        <dbReference type="EMBL" id="QGM96055.1"/>
    </source>
</evidence>
<organism evidence="6 7">
    <name type="scientific">Methylocystis parvus</name>
    <dbReference type="NCBI Taxonomy" id="134"/>
    <lineage>
        <taxon>Bacteria</taxon>
        <taxon>Pseudomonadati</taxon>
        <taxon>Pseudomonadota</taxon>
        <taxon>Alphaproteobacteria</taxon>
        <taxon>Hyphomicrobiales</taxon>
        <taxon>Methylocystaceae</taxon>
        <taxon>Methylocystis</taxon>
    </lineage>
</organism>
<protein>
    <recommendedName>
        <fullName evidence="5">C-type lysozyme inhibitor domain-containing protein</fullName>
    </recommendedName>
</protein>
<dbReference type="SUPFAM" id="SSF141488">
    <property type="entry name" value="YdhA-like"/>
    <property type="match status" value="1"/>
</dbReference>
<keyword evidence="4" id="KW-0449">Lipoprotein</keyword>
<keyword evidence="3" id="KW-0564">Palmitate</keyword>
<keyword evidence="2" id="KW-0472">Membrane</keyword>
<keyword evidence="7" id="KW-1185">Reference proteome</keyword>
<evidence type="ECO:0000256" key="2">
    <source>
        <dbReference type="ARBA" id="ARBA00023136"/>
    </source>
</evidence>